<dbReference type="EMBL" id="CP014567">
    <property type="protein sequence ID" value="AVI07160.1"/>
    <property type="molecule type" value="Genomic_DNA"/>
</dbReference>
<accession>A0A3S7GY60</accession>
<reference evidence="4 5" key="2">
    <citation type="submission" date="2022-06" db="EMBL/GenBank/DDBJ databases">
        <title>Staphylococcus hominis ShoR14 genome sequence.</title>
        <authorList>
            <person name="Yeo C.C."/>
            <person name="Chew C.H."/>
            <person name="Che Hamzah A.M."/>
            <person name="Al-Trad E.I."/>
        </authorList>
    </citation>
    <scope>NUCLEOTIDE SEQUENCE [LARGE SCALE GENOMIC DNA]</scope>
    <source>
        <strain evidence="4 5">ShoR14</strain>
    </source>
</reference>
<organism evidence="3">
    <name type="scientific">Staphylococcus hominis</name>
    <dbReference type="NCBI Taxonomy" id="1290"/>
    <lineage>
        <taxon>Bacteria</taxon>
        <taxon>Bacillati</taxon>
        <taxon>Bacillota</taxon>
        <taxon>Bacilli</taxon>
        <taxon>Bacillales</taxon>
        <taxon>Staphylococcaceae</taxon>
        <taxon>Staphylococcus</taxon>
    </lineage>
</organism>
<evidence type="ECO:0000313" key="3">
    <source>
        <dbReference type="EMBL" id="AVI07160.1"/>
    </source>
</evidence>
<sequence length="334" mass="37691">MSDIKFSALNLVPIREGQTDKDAINDMVTLAQKLDELDYERYWIAEHHNAPNLVSSATSLLIQHTLEHTHNIKVGSGGIMLPNHAPLVVAEQFGTLETIYPNRVDLGLGRAPGTDMMTASALRRDQHNGVYAFPEEVEQLQTYFGPGNKQAYVRAYPAVEKNVPLYILGSSTDSAHLAARKGLPYVFAGHFAPQQMKEAIEIYHDLFEPSEALDKPYMIVCLNAIVTETDKEAEYLASSLAQVFISIARGRMQPVQPPTDDLKGLLTPREYEMAKQRFDDSLIGSEETVKAKLEAFLEEYGDIDEIMVVSYIYDQDRQFESYERFKRVIQKLNK</sequence>
<keyword evidence="5" id="KW-1185">Reference proteome</keyword>
<dbReference type="InterPro" id="IPR019949">
    <property type="entry name" value="CmoO-like"/>
</dbReference>
<evidence type="ECO:0000313" key="4">
    <source>
        <dbReference type="EMBL" id="MCM5671259.1"/>
    </source>
</evidence>
<dbReference type="Pfam" id="PF00296">
    <property type="entry name" value="Bac_luciferase"/>
    <property type="match status" value="1"/>
</dbReference>
<dbReference type="Gene3D" id="3.20.20.30">
    <property type="entry name" value="Luciferase-like domain"/>
    <property type="match status" value="1"/>
</dbReference>
<dbReference type="RefSeq" id="WP_017176173.1">
    <property type="nucleotide sequence ID" value="NZ_CP014567.1"/>
</dbReference>
<dbReference type="InterPro" id="IPR011251">
    <property type="entry name" value="Luciferase-like_dom"/>
</dbReference>
<dbReference type="InterPro" id="IPR036661">
    <property type="entry name" value="Luciferase-like_sf"/>
</dbReference>
<gene>
    <name evidence="3" type="ORF">AZE34_10555</name>
    <name evidence="4" type="ORF">J7T32_000580</name>
</gene>
<name>A0A3S7GY60_STAHO</name>
<comment type="similarity">
    <text evidence="1">To bacterial alkanal monooxygenase alpha and beta chains.</text>
</comment>
<dbReference type="GO" id="GO:0016705">
    <property type="term" value="F:oxidoreductase activity, acting on paired donors, with incorporation or reduction of molecular oxygen"/>
    <property type="evidence" value="ECO:0007669"/>
    <property type="project" value="InterPro"/>
</dbReference>
<dbReference type="AlphaFoldDB" id="A0A3S7GY60"/>
<feature type="domain" description="Luciferase-like" evidence="2">
    <location>
        <begin position="17"/>
        <end position="300"/>
    </location>
</feature>
<evidence type="ECO:0000259" key="2">
    <source>
        <dbReference type="Pfam" id="PF00296"/>
    </source>
</evidence>
<protein>
    <submittedName>
        <fullName evidence="4">LLM class flavin-dependent oxidoreductase</fullName>
    </submittedName>
</protein>
<dbReference type="SUPFAM" id="SSF51679">
    <property type="entry name" value="Bacterial luciferase-like"/>
    <property type="match status" value="1"/>
</dbReference>
<evidence type="ECO:0000256" key="1">
    <source>
        <dbReference type="ARBA" id="ARBA00007789"/>
    </source>
</evidence>
<dbReference type="InterPro" id="IPR050766">
    <property type="entry name" value="Bact_Lucif_Oxidored"/>
</dbReference>
<dbReference type="PANTHER" id="PTHR30137:SF6">
    <property type="entry name" value="LUCIFERASE-LIKE MONOOXYGENASE"/>
    <property type="match status" value="1"/>
</dbReference>
<dbReference type="PANTHER" id="PTHR30137">
    <property type="entry name" value="LUCIFERASE-LIKE MONOOXYGENASE"/>
    <property type="match status" value="1"/>
</dbReference>
<dbReference type="GO" id="GO:0005829">
    <property type="term" value="C:cytosol"/>
    <property type="evidence" value="ECO:0007669"/>
    <property type="project" value="TreeGrafter"/>
</dbReference>
<dbReference type="NCBIfam" id="TIGR03558">
    <property type="entry name" value="oxido_grp_1"/>
    <property type="match status" value="1"/>
</dbReference>
<dbReference type="FunFam" id="3.20.20.30:FF:000002">
    <property type="entry name" value="LLM class flavin-dependent oxidoreductase"/>
    <property type="match status" value="1"/>
</dbReference>
<dbReference type="EMBL" id="JAGHKT020000001">
    <property type="protein sequence ID" value="MCM5671259.1"/>
    <property type="molecule type" value="Genomic_DNA"/>
</dbReference>
<proteinExistence type="predicted"/>
<dbReference type="Proteomes" id="UP000665944">
    <property type="component" value="Unassembled WGS sequence"/>
</dbReference>
<evidence type="ECO:0000313" key="5">
    <source>
        <dbReference type="Proteomes" id="UP000665944"/>
    </source>
</evidence>
<reference evidence="3" key="1">
    <citation type="submission" date="2016-02" db="EMBL/GenBank/DDBJ databases">
        <title>Genomic sequence of a clinical Staphylococcus hominis isolate.</title>
        <authorList>
            <person name="McClure J.M."/>
            <person name="Zhang K."/>
        </authorList>
    </citation>
    <scope>NUCLEOTIDE SEQUENCE</scope>
    <source>
        <strain evidence="3">C34847</strain>
    </source>
</reference>